<dbReference type="InterPro" id="IPR037066">
    <property type="entry name" value="Plug_dom_sf"/>
</dbReference>
<evidence type="ECO:0000259" key="19">
    <source>
        <dbReference type="Pfam" id="PF07715"/>
    </source>
</evidence>
<keyword evidence="8" id="KW-0408">Iron</keyword>
<evidence type="ECO:0000256" key="11">
    <source>
        <dbReference type="ARBA" id="ARBA00023136"/>
    </source>
</evidence>
<evidence type="ECO:0000256" key="8">
    <source>
        <dbReference type="ARBA" id="ARBA00023004"/>
    </source>
</evidence>
<dbReference type="InterPro" id="IPR000531">
    <property type="entry name" value="Beta-barrel_TonB"/>
</dbReference>
<dbReference type="PANTHER" id="PTHR32552">
    <property type="entry name" value="FERRICHROME IRON RECEPTOR-RELATED"/>
    <property type="match status" value="1"/>
</dbReference>
<keyword evidence="12 20" id="KW-0675">Receptor</keyword>
<dbReference type="InterPro" id="IPR010917">
    <property type="entry name" value="TonB_rcpt_CS"/>
</dbReference>
<dbReference type="GO" id="GO:0015891">
    <property type="term" value="P:siderophore transport"/>
    <property type="evidence" value="ECO:0007669"/>
    <property type="project" value="InterPro"/>
</dbReference>
<organism evidence="20 21">
    <name type="scientific">Avibacterium paragallinarum</name>
    <name type="common">Haemophilus gallinarum</name>
    <dbReference type="NCBI Taxonomy" id="728"/>
    <lineage>
        <taxon>Bacteria</taxon>
        <taxon>Pseudomonadati</taxon>
        <taxon>Pseudomonadota</taxon>
        <taxon>Gammaproteobacteria</taxon>
        <taxon>Pasteurellales</taxon>
        <taxon>Pasteurellaceae</taxon>
        <taxon>Avibacterium</taxon>
    </lineage>
</organism>
<feature type="domain" description="TonB-dependent receptor plug" evidence="19">
    <location>
        <begin position="49"/>
        <end position="143"/>
    </location>
</feature>
<feature type="short sequence motif" description="TonB C-terminal box" evidence="15">
    <location>
        <begin position="678"/>
        <end position="695"/>
    </location>
</feature>
<keyword evidence="9" id="KW-0406">Ion transport</keyword>
<keyword evidence="5" id="KW-0410">Iron transport</keyword>
<dbReference type="GO" id="GO:0015344">
    <property type="term" value="F:siderophore uptake transmembrane transporter activity"/>
    <property type="evidence" value="ECO:0007669"/>
    <property type="project" value="TreeGrafter"/>
</dbReference>
<evidence type="ECO:0000256" key="4">
    <source>
        <dbReference type="ARBA" id="ARBA00022452"/>
    </source>
</evidence>
<evidence type="ECO:0000256" key="2">
    <source>
        <dbReference type="ARBA" id="ARBA00009810"/>
    </source>
</evidence>
<dbReference type="GO" id="GO:0038023">
    <property type="term" value="F:signaling receptor activity"/>
    <property type="evidence" value="ECO:0007669"/>
    <property type="project" value="InterPro"/>
</dbReference>
<evidence type="ECO:0000256" key="15">
    <source>
        <dbReference type="PROSITE-ProRule" id="PRU10144"/>
    </source>
</evidence>
<reference evidence="20 21" key="1">
    <citation type="submission" date="2018-06" db="EMBL/GenBank/DDBJ databases">
        <authorList>
            <person name="Teymurazov M."/>
            <person name="Kislichkina A."/>
            <person name="Abaymova A."/>
            <person name="Mukhina T."/>
            <person name="Mayskaya N."/>
            <person name="Svetoch E."/>
            <person name="Bogun A."/>
        </authorList>
    </citation>
    <scope>NUCLEOTIDE SEQUENCE [LARGE SCALE GENOMIC DNA]</scope>
    <source>
        <strain evidence="20 21">SCPM-O-B-8406</strain>
    </source>
</reference>
<evidence type="ECO:0000313" key="21">
    <source>
        <dbReference type="Proteomes" id="UP000247594"/>
    </source>
</evidence>
<dbReference type="Pfam" id="PF07715">
    <property type="entry name" value="Plug"/>
    <property type="match status" value="1"/>
</dbReference>
<keyword evidence="4 14" id="KW-1134">Transmembrane beta strand</keyword>
<dbReference type="RefSeq" id="WP_110478521.1">
    <property type="nucleotide sequence ID" value="NZ_CP081939.1"/>
</dbReference>
<gene>
    <name evidence="20" type="ORF">DM482_07660</name>
</gene>
<evidence type="ECO:0000256" key="3">
    <source>
        <dbReference type="ARBA" id="ARBA00022448"/>
    </source>
</evidence>
<dbReference type="PROSITE" id="PS52016">
    <property type="entry name" value="TONB_DEPENDENT_REC_3"/>
    <property type="match status" value="1"/>
</dbReference>
<dbReference type="SUPFAM" id="SSF56935">
    <property type="entry name" value="Porins"/>
    <property type="match status" value="1"/>
</dbReference>
<comment type="caution">
    <text evidence="20">The sequence shown here is derived from an EMBL/GenBank/DDBJ whole genome shotgun (WGS) entry which is preliminary data.</text>
</comment>
<evidence type="ECO:0000256" key="9">
    <source>
        <dbReference type="ARBA" id="ARBA00023065"/>
    </source>
</evidence>
<evidence type="ECO:0000256" key="5">
    <source>
        <dbReference type="ARBA" id="ARBA00022496"/>
    </source>
</evidence>
<evidence type="ECO:0000256" key="10">
    <source>
        <dbReference type="ARBA" id="ARBA00023077"/>
    </source>
</evidence>
<comment type="subcellular location">
    <subcellularLocation>
        <location evidence="1 14">Cell outer membrane</location>
        <topology evidence="1 14">Multi-pass membrane protein</topology>
    </subcellularLocation>
</comment>
<dbReference type="CDD" id="cd01347">
    <property type="entry name" value="ligand_gated_channel"/>
    <property type="match status" value="1"/>
</dbReference>
<evidence type="ECO:0000256" key="12">
    <source>
        <dbReference type="ARBA" id="ARBA00023170"/>
    </source>
</evidence>
<dbReference type="Proteomes" id="UP000247594">
    <property type="component" value="Unassembled WGS sequence"/>
</dbReference>
<protein>
    <submittedName>
        <fullName evidence="20">TonB-dependent siderophore receptor</fullName>
    </submittedName>
</protein>
<accession>A0AAE5THJ6</accession>
<keyword evidence="10 16" id="KW-0798">TonB box</keyword>
<dbReference type="GO" id="GO:0009279">
    <property type="term" value="C:cell outer membrane"/>
    <property type="evidence" value="ECO:0007669"/>
    <property type="project" value="UniProtKB-SubCell"/>
</dbReference>
<dbReference type="Pfam" id="PF00593">
    <property type="entry name" value="TonB_dep_Rec_b-barrel"/>
    <property type="match status" value="1"/>
</dbReference>
<dbReference type="InterPro" id="IPR012910">
    <property type="entry name" value="Plug_dom"/>
</dbReference>
<dbReference type="PROSITE" id="PS01156">
    <property type="entry name" value="TONB_DEPENDENT_REC_2"/>
    <property type="match status" value="1"/>
</dbReference>
<evidence type="ECO:0000256" key="17">
    <source>
        <dbReference type="SAM" id="SignalP"/>
    </source>
</evidence>
<dbReference type="InterPro" id="IPR039426">
    <property type="entry name" value="TonB-dep_rcpt-like"/>
</dbReference>
<evidence type="ECO:0000256" key="1">
    <source>
        <dbReference type="ARBA" id="ARBA00004571"/>
    </source>
</evidence>
<dbReference type="Gene3D" id="2.170.130.10">
    <property type="entry name" value="TonB-dependent receptor, plug domain"/>
    <property type="match status" value="1"/>
</dbReference>
<name>A0AAE5THJ6_AVIPA</name>
<evidence type="ECO:0000256" key="7">
    <source>
        <dbReference type="ARBA" id="ARBA00022729"/>
    </source>
</evidence>
<dbReference type="EMBL" id="QJPJ01000011">
    <property type="protein sequence ID" value="PXZ38696.1"/>
    <property type="molecule type" value="Genomic_DNA"/>
</dbReference>
<evidence type="ECO:0000256" key="16">
    <source>
        <dbReference type="RuleBase" id="RU003357"/>
    </source>
</evidence>
<dbReference type="NCBIfam" id="TIGR01783">
    <property type="entry name" value="TonB-siderophor"/>
    <property type="match status" value="1"/>
</dbReference>
<feature type="domain" description="TonB-dependent receptor-like beta-barrel" evidence="18">
    <location>
        <begin position="218"/>
        <end position="666"/>
    </location>
</feature>
<comment type="similarity">
    <text evidence="2 14 16">Belongs to the TonB-dependent receptor family.</text>
</comment>
<keyword evidence="11 14" id="KW-0472">Membrane</keyword>
<dbReference type="Gene3D" id="2.40.170.20">
    <property type="entry name" value="TonB-dependent receptor, beta-barrel domain"/>
    <property type="match status" value="1"/>
</dbReference>
<evidence type="ECO:0000313" key="20">
    <source>
        <dbReference type="EMBL" id="PXZ38696.1"/>
    </source>
</evidence>
<sequence>MPKAVFKLSLLSTALLLASQNLWAEELEAITVEAGSMYRMGEVPIYQAKSAVSLSRDQLDQQNITKADEIGRYQAGFENQVFGEDTNTNWFRVRGAEVTQALDGLPMANYGFFTPYVNTFGLEAVEITKGADAMTFGAANSGGLINYVSKRPHKEQIGQGEVKVNAGNHQYGLGVDYTNRIAGNDNLRYRVVASYQGKNGQWDGTKNKTVYLAPSFEWDISDRTHLTLLASYQFDKGVPSSNFLPQEGTLVPFPNGSKIGRSTNLGDPVNDREYNRQYNIGYEFSHQFTDNLTLNSSYRYSYNNNFHRGSYVYPSAYNTDWSPKAPSAAGYELARGVVFNDGTSIAHTLDNHLTWKYNNSWLKNTLVVGSDYRQSKIKAYYTLYGGTSSVNLLNPTSGYNQTQTINAPYTSITARQLGVYLQNQSRFADKFVLNLGVRRDWAKQEAEVAQTPVIHNKDNIHHTSYSASFMYEAPYGLNPYLSYSESFVLPTGISGNRTLYDPSITRQYEIGVKYLPTWLDGSITLAAFRAKDEGALVSNGVGATVSSNDPIYRKGIELQADVNLTANWNATLAYIYLKSITRTSPGDVRNPLLPKHSLALKTDYTFANAVLNGLSLGAGVRYIGKSVTQNGSLYSGASVPSATVVDLMARYQFTPSWFVQLNVENVGNRRYLAGCDYYCYYGAERNINASVSYKF</sequence>
<evidence type="ECO:0000256" key="13">
    <source>
        <dbReference type="ARBA" id="ARBA00023237"/>
    </source>
</evidence>
<keyword evidence="6 14" id="KW-0812">Transmembrane</keyword>
<keyword evidence="13 14" id="KW-0998">Cell outer membrane</keyword>
<keyword evidence="7 17" id="KW-0732">Signal</keyword>
<dbReference type="InterPro" id="IPR010105">
    <property type="entry name" value="TonB_sidphr_rcpt"/>
</dbReference>
<proteinExistence type="inferred from homology"/>
<dbReference type="AlphaFoldDB" id="A0AAE5THJ6"/>
<dbReference type="InterPro" id="IPR036942">
    <property type="entry name" value="Beta-barrel_TonB_sf"/>
</dbReference>
<evidence type="ECO:0000256" key="14">
    <source>
        <dbReference type="PROSITE-ProRule" id="PRU01360"/>
    </source>
</evidence>
<feature type="signal peptide" evidence="17">
    <location>
        <begin position="1"/>
        <end position="24"/>
    </location>
</feature>
<dbReference type="PANTHER" id="PTHR32552:SF68">
    <property type="entry name" value="FERRICHROME OUTER MEMBRANE TRANSPORTER_PHAGE RECEPTOR"/>
    <property type="match status" value="1"/>
</dbReference>
<feature type="chain" id="PRO_5042288767" evidence="17">
    <location>
        <begin position="25"/>
        <end position="695"/>
    </location>
</feature>
<evidence type="ECO:0000259" key="18">
    <source>
        <dbReference type="Pfam" id="PF00593"/>
    </source>
</evidence>
<keyword evidence="3 14" id="KW-0813">Transport</keyword>
<evidence type="ECO:0000256" key="6">
    <source>
        <dbReference type="ARBA" id="ARBA00022692"/>
    </source>
</evidence>